<evidence type="ECO:0000313" key="2">
    <source>
        <dbReference type="Proteomes" id="UP000282297"/>
    </source>
</evidence>
<dbReference type="AlphaFoldDB" id="A0A3G8WES0"/>
<gene>
    <name evidence="1" type="ORF">EIH08_01945</name>
</gene>
<name>A0A3G8WES0_9FLAO</name>
<proteinExistence type="predicted"/>
<accession>A0A3G8WES0</accession>
<evidence type="ECO:0000313" key="1">
    <source>
        <dbReference type="EMBL" id="AZI19650.1"/>
    </source>
</evidence>
<dbReference type="RefSeq" id="WP_124783907.1">
    <property type="nucleotide sequence ID" value="NZ_CP034171.1"/>
</dbReference>
<protein>
    <submittedName>
        <fullName evidence="1">Uncharacterized protein</fullName>
    </submittedName>
</protein>
<organism evidence="1 2">
    <name type="scientific">Chryseobacterium taklimakanense</name>
    <dbReference type="NCBI Taxonomy" id="536441"/>
    <lineage>
        <taxon>Bacteria</taxon>
        <taxon>Pseudomonadati</taxon>
        <taxon>Bacteroidota</taxon>
        <taxon>Flavobacteriia</taxon>
        <taxon>Flavobacteriales</taxon>
        <taxon>Weeksellaceae</taxon>
        <taxon>Chryseobacterium group</taxon>
        <taxon>Chryseobacterium</taxon>
    </lineage>
</organism>
<dbReference type="EMBL" id="CP034171">
    <property type="protein sequence ID" value="AZI19650.1"/>
    <property type="molecule type" value="Genomic_DNA"/>
</dbReference>
<sequence>MENRLMKIIGVFLFFCAFLFSTELNAQKQSIQIPTDGTVNVYIVNGSTRKFDIYDAEKRITNLKAGYYTIYNVQPGEHIFWTAENPVNFLKGNFEGNSTYVVALEAQDSALMFGVVGALTAGAKMMVFNPNEFRDKKLFYQVVKRFKKVDADGVILENDKEMVKKAMEKYQKFSNDKEKKILVVTPDMKFFDADKPVKN</sequence>
<dbReference type="Proteomes" id="UP000282297">
    <property type="component" value="Chromosome"/>
</dbReference>
<reference evidence="2" key="1">
    <citation type="submission" date="2018-11" db="EMBL/GenBank/DDBJ databases">
        <title>Proposal to divide the Flavobacteriaceae and reorganize its genera based on Amino Acid Identity values calculated from whole genome sequences.</title>
        <authorList>
            <person name="Nicholson A.C."/>
            <person name="Gulvik C.A."/>
            <person name="Whitney A.M."/>
            <person name="Humrighouse B.W."/>
            <person name="Bell M."/>
            <person name="Holmes B."/>
            <person name="Steigerwalt A.B."/>
            <person name="Villarma A."/>
            <person name="Sheth M."/>
            <person name="Batra D."/>
            <person name="Pryor J."/>
            <person name="Bernardet J.-F."/>
            <person name="Hugo C."/>
            <person name="Kampfer P."/>
            <person name="Newman J.D."/>
            <person name="McQuiston J.R."/>
        </authorList>
    </citation>
    <scope>NUCLEOTIDE SEQUENCE [LARGE SCALE GENOMIC DNA]</scope>
    <source>
        <strain evidence="2">H4753</strain>
    </source>
</reference>